<sequence>MARLSLKEFSKGRQHAAAKQLGVQQAAISKALRVGRNIFVSLRDDGSVTAVEEKVFPGPQGGEASQ</sequence>
<protein>
    <recommendedName>
        <fullName evidence="3">Cro/Cl family transcriptional regulator</fullName>
    </recommendedName>
</protein>
<evidence type="ECO:0000313" key="1">
    <source>
        <dbReference type="EMBL" id="KFE51108.1"/>
    </source>
</evidence>
<evidence type="ECO:0000313" key="2">
    <source>
        <dbReference type="Proteomes" id="UP000028643"/>
    </source>
</evidence>
<dbReference type="Gene3D" id="3.30.240.10">
    <property type="entry name" value="CRO Repressor"/>
    <property type="match status" value="1"/>
</dbReference>
<organism evidence="1 2">
    <name type="scientific">Pseudomonas syringae</name>
    <dbReference type="NCBI Taxonomy" id="317"/>
    <lineage>
        <taxon>Bacteria</taxon>
        <taxon>Pseudomonadati</taxon>
        <taxon>Pseudomonadota</taxon>
        <taxon>Gammaproteobacteria</taxon>
        <taxon>Pseudomonadales</taxon>
        <taxon>Pseudomonadaceae</taxon>
        <taxon>Pseudomonas</taxon>
    </lineage>
</organism>
<dbReference type="AlphaFoldDB" id="A0A085V6P5"/>
<dbReference type="SUPFAM" id="SSF47413">
    <property type="entry name" value="lambda repressor-like DNA-binding domains"/>
    <property type="match status" value="1"/>
</dbReference>
<evidence type="ECO:0008006" key="3">
    <source>
        <dbReference type="Google" id="ProtNLM"/>
    </source>
</evidence>
<dbReference type="GO" id="GO:0006355">
    <property type="term" value="P:regulation of DNA-templated transcription"/>
    <property type="evidence" value="ECO:0007669"/>
    <property type="project" value="InterPro"/>
</dbReference>
<dbReference type="EMBL" id="JPQT01000106">
    <property type="protein sequence ID" value="KFE51108.1"/>
    <property type="molecule type" value="Genomic_DNA"/>
</dbReference>
<dbReference type="Pfam" id="PF09048">
    <property type="entry name" value="Cro"/>
    <property type="match status" value="1"/>
</dbReference>
<reference evidence="1 2" key="1">
    <citation type="submission" date="2014-07" db="EMBL/GenBank/DDBJ databases">
        <title>Draft Genome Sequences of Environmental Pseudomonas syringae strains.</title>
        <authorList>
            <person name="Baltrus D.A."/>
            <person name="Berge O."/>
            <person name="Morris C."/>
        </authorList>
    </citation>
    <scope>NUCLEOTIDE SEQUENCE [LARGE SCALE GENOMIC DNA]</scope>
    <source>
        <strain evidence="1 2">CEB003</strain>
    </source>
</reference>
<dbReference type="InterPro" id="IPR000655">
    <property type="entry name" value="Cro-like"/>
</dbReference>
<dbReference type="PATRIC" id="fig|317.174.peg.2861"/>
<comment type="caution">
    <text evidence="1">The sequence shown here is derived from an EMBL/GenBank/DDBJ whole genome shotgun (WGS) entry which is preliminary data.</text>
</comment>
<dbReference type="InterPro" id="IPR038202">
    <property type="entry name" value="Cro_sf"/>
</dbReference>
<proteinExistence type="predicted"/>
<accession>A0A085V6P5</accession>
<gene>
    <name evidence="1" type="ORF">IV02_13955</name>
</gene>
<name>A0A085V6P5_PSESX</name>
<dbReference type="GO" id="GO:0003677">
    <property type="term" value="F:DNA binding"/>
    <property type="evidence" value="ECO:0007669"/>
    <property type="project" value="InterPro"/>
</dbReference>
<dbReference type="Proteomes" id="UP000028643">
    <property type="component" value="Unassembled WGS sequence"/>
</dbReference>
<dbReference type="InterPro" id="IPR010982">
    <property type="entry name" value="Lambda_DNA-bd_dom_sf"/>
</dbReference>